<keyword evidence="6" id="KW-1185">Reference proteome</keyword>
<keyword evidence="2" id="KW-0109">Calcium transport</keyword>
<comment type="caution">
    <text evidence="5">The sequence shown here is derived from an EMBL/GenBank/DDBJ whole genome shotgun (WGS) entry which is preliminary data.</text>
</comment>
<dbReference type="InterPro" id="IPR000493">
    <property type="entry name" value="InsP3_rcpt"/>
</dbReference>
<organism evidence="5 6">
    <name type="scientific">Petrolisthes manimaculis</name>
    <dbReference type="NCBI Taxonomy" id="1843537"/>
    <lineage>
        <taxon>Eukaryota</taxon>
        <taxon>Metazoa</taxon>
        <taxon>Ecdysozoa</taxon>
        <taxon>Arthropoda</taxon>
        <taxon>Crustacea</taxon>
        <taxon>Multicrustacea</taxon>
        <taxon>Malacostraca</taxon>
        <taxon>Eumalacostraca</taxon>
        <taxon>Eucarida</taxon>
        <taxon>Decapoda</taxon>
        <taxon>Pleocyemata</taxon>
        <taxon>Anomura</taxon>
        <taxon>Galatheoidea</taxon>
        <taxon>Porcellanidae</taxon>
        <taxon>Petrolisthes</taxon>
    </lineage>
</organism>
<keyword evidence="2" id="KW-0472">Membrane</keyword>
<comment type="subcellular location">
    <subcellularLocation>
        <location evidence="2">Endoplasmic reticulum membrane</location>
        <topology evidence="2">Multi-pass membrane protein</topology>
    </subcellularLocation>
</comment>
<dbReference type="GO" id="GO:0016529">
    <property type="term" value="C:sarcoplasmic reticulum"/>
    <property type="evidence" value="ECO:0007669"/>
    <property type="project" value="TreeGrafter"/>
</dbReference>
<evidence type="ECO:0000256" key="1">
    <source>
        <dbReference type="ARBA" id="ARBA00022737"/>
    </source>
</evidence>
<evidence type="ECO:0000256" key="2">
    <source>
        <dbReference type="RuleBase" id="RU368044"/>
    </source>
</evidence>
<dbReference type="InterPro" id="IPR016093">
    <property type="entry name" value="MIR_motif"/>
</dbReference>
<keyword evidence="2" id="KW-0406">Ion transport</keyword>
<evidence type="ECO:0000313" key="6">
    <source>
        <dbReference type="Proteomes" id="UP001292094"/>
    </source>
</evidence>
<dbReference type="GO" id="GO:0005789">
    <property type="term" value="C:endoplasmic reticulum membrane"/>
    <property type="evidence" value="ECO:0007669"/>
    <property type="project" value="UniProtKB-SubCell"/>
</dbReference>
<protein>
    <recommendedName>
        <fullName evidence="2">Inositol 1,4,5-trisphosphate receptor</fullName>
    </recommendedName>
</protein>
<dbReference type="CDD" id="cd23277">
    <property type="entry name" value="beta-trefoil_MIR_ITPR"/>
    <property type="match status" value="1"/>
</dbReference>
<dbReference type="GO" id="GO:0035091">
    <property type="term" value="F:phosphatidylinositol binding"/>
    <property type="evidence" value="ECO:0007669"/>
    <property type="project" value="TreeGrafter"/>
</dbReference>
<comment type="function">
    <text evidence="2">Receptor for inositol 1,4,5-trisphosphate, a second messenger that mediates the release of intracellular calcium.</text>
</comment>
<evidence type="ECO:0000259" key="4">
    <source>
        <dbReference type="PROSITE" id="PS50919"/>
    </source>
</evidence>
<dbReference type="GO" id="GO:0005886">
    <property type="term" value="C:plasma membrane"/>
    <property type="evidence" value="ECO:0007669"/>
    <property type="project" value="TreeGrafter"/>
</dbReference>
<keyword evidence="2" id="KW-0407">Ion channel</keyword>
<proteinExistence type="inferred from homology"/>
<dbReference type="GO" id="GO:0005220">
    <property type="term" value="F:inositol 1,4,5-trisphosphate-gated calcium channel activity"/>
    <property type="evidence" value="ECO:0007669"/>
    <property type="project" value="UniProtKB-UniRule"/>
</dbReference>
<keyword evidence="2" id="KW-0107">Calcium channel</keyword>
<dbReference type="PROSITE" id="PS50919">
    <property type="entry name" value="MIR"/>
    <property type="match status" value="2"/>
</dbReference>
<dbReference type="InterPro" id="IPR014821">
    <property type="entry name" value="Ins145_P3_rcpt"/>
</dbReference>
<name>A0AAE1QI99_9EUCA</name>
<accession>A0AAE1QI99</accession>
<dbReference type="PRINTS" id="PR00779">
    <property type="entry name" value="INSP3RECEPTR"/>
</dbReference>
<comment type="domain">
    <text evidence="2">The receptor contains a calcium channel in its C-terminal extremity. Its large N-terminal cytoplasmic region has the ligand-binding site in the N-terminus and modulatory sites in the middle portion immediately upstream of the channel region.</text>
</comment>
<dbReference type="PANTHER" id="PTHR13715">
    <property type="entry name" value="RYANODINE RECEPTOR AND IP3 RECEPTOR"/>
    <property type="match status" value="1"/>
</dbReference>
<dbReference type="Proteomes" id="UP001292094">
    <property type="component" value="Unassembled WGS sequence"/>
</dbReference>
<dbReference type="InterPro" id="IPR016152">
    <property type="entry name" value="PTrfase/Anion_transptr"/>
</dbReference>
<dbReference type="GO" id="GO:0070679">
    <property type="term" value="F:inositol 1,4,5 trisphosphate binding"/>
    <property type="evidence" value="ECO:0007669"/>
    <property type="project" value="UniProtKB-UniRule"/>
</dbReference>
<dbReference type="Gene3D" id="2.80.10.50">
    <property type="match status" value="2"/>
</dbReference>
<dbReference type="GO" id="GO:0030667">
    <property type="term" value="C:secretory granule membrane"/>
    <property type="evidence" value="ECO:0007669"/>
    <property type="project" value="TreeGrafter"/>
</dbReference>
<dbReference type="GO" id="GO:0005509">
    <property type="term" value="F:calcium ion binding"/>
    <property type="evidence" value="ECO:0007669"/>
    <property type="project" value="TreeGrafter"/>
</dbReference>
<dbReference type="EMBL" id="JAWZYT010000160">
    <property type="protein sequence ID" value="KAK4327256.1"/>
    <property type="molecule type" value="Genomic_DNA"/>
</dbReference>
<comment type="similarity">
    <text evidence="2">Belongs to the InsP3 receptor family.</text>
</comment>
<dbReference type="GO" id="GO:0051209">
    <property type="term" value="P:release of sequestered calcium ion into cytosol"/>
    <property type="evidence" value="ECO:0007669"/>
    <property type="project" value="UniProtKB-UniRule"/>
</dbReference>
<keyword evidence="2" id="KW-1071">Ligand-gated ion channel</keyword>
<dbReference type="Pfam" id="PF08709">
    <property type="entry name" value="Ins145_P3_rec"/>
    <property type="match status" value="1"/>
</dbReference>
<dbReference type="SUPFAM" id="SSF82109">
    <property type="entry name" value="MIR domain"/>
    <property type="match status" value="2"/>
</dbReference>
<keyword evidence="2" id="KW-0813">Transport</keyword>
<keyword evidence="2" id="KW-0106">Calcium</keyword>
<sequence>MKKIPEGAEATAVLVGAVDFLKQPTIAFVPIPVRFMFVLLGPFHGEMDYHEVGRSISTLMSDKGFHEVAYRAHTRGQLLSAINEFLNSWMHAAEIEKRQNEAESKKLMGTVINYGITIQLLHLKSNKFLTVNKRLPALLEKNAMRVSLDANGNEGSWFYINPYYKLCNSGDNVVVGDKVILSPVNAGQQLHVSSTHDLRDHPGCKEVNVLNSNTCWKISLFLEHRENLEGILKGGDVIRLFHAEQEKFLTMDEYKKKQNVFLRTTGRTTDTAATSSKALWEVEVVQHDPTRGAARHWNSLFRFKQLATGHYLAAEVDEDTTPDPTREKLREPILRQLSVESSSTDGRKRKTGLWRATSDPSGGPVYQLVSVPLSNDIASIFELEPTTLIRGDSMVLQSSYVRLHHLCTSTWVHSTSIPIDKEEDKPVMSKVGCAPIKEDKEAFSLVPVLAKEVRDLDFAKHAKRLEKGSFSQTERKTASEWHRGVHTECIIRVCIKPGPQGCIIGYIPVYGCIIHRWYTIPREVYTGTDAC</sequence>
<keyword evidence="1" id="KW-0677">Repeat</keyword>
<dbReference type="InterPro" id="IPR036300">
    <property type="entry name" value="MIR_dom_sf"/>
</dbReference>
<feature type="domain" description="MIR" evidence="4">
    <location>
        <begin position="109"/>
        <end position="163"/>
    </location>
</feature>
<dbReference type="Pfam" id="PF02815">
    <property type="entry name" value="MIR"/>
    <property type="match status" value="1"/>
</dbReference>
<keyword evidence="2" id="KW-0675">Receptor</keyword>
<reference evidence="5" key="1">
    <citation type="submission" date="2023-11" db="EMBL/GenBank/DDBJ databases">
        <title>Genome assemblies of two species of porcelain crab, Petrolisthes cinctipes and Petrolisthes manimaculis (Anomura: Porcellanidae).</title>
        <authorList>
            <person name="Angst P."/>
        </authorList>
    </citation>
    <scope>NUCLEOTIDE SEQUENCE</scope>
    <source>
        <strain evidence="5">PB745_02</strain>
        <tissue evidence="5">Gill</tissue>
    </source>
</reference>
<dbReference type="PANTHER" id="PTHR13715:SF102">
    <property type="entry name" value="INOSITOL 1,4,5-TRISPHOSPHATE RECEPTOR"/>
    <property type="match status" value="1"/>
</dbReference>
<dbReference type="AlphaFoldDB" id="A0AAE1QI99"/>
<comment type="subunit">
    <text evidence="2">Homotetramer.</text>
</comment>
<gene>
    <name evidence="5" type="ORF">Pmani_002273</name>
</gene>
<dbReference type="SMART" id="SM00472">
    <property type="entry name" value="MIR"/>
    <property type="match status" value="4"/>
</dbReference>
<feature type="region of interest" description="Disordered" evidence="3">
    <location>
        <begin position="339"/>
        <end position="361"/>
    </location>
</feature>
<evidence type="ECO:0000256" key="3">
    <source>
        <dbReference type="SAM" id="MobiDB-lite"/>
    </source>
</evidence>
<dbReference type="InterPro" id="IPR015925">
    <property type="entry name" value="Ryanodine_IP3_receptor"/>
</dbReference>
<evidence type="ECO:0000313" key="5">
    <source>
        <dbReference type="EMBL" id="KAK4327256.1"/>
    </source>
</evidence>
<keyword evidence="2" id="KW-0256">Endoplasmic reticulum</keyword>
<feature type="domain" description="MIR" evidence="4">
    <location>
        <begin position="229"/>
        <end position="285"/>
    </location>
</feature>
<dbReference type="SUPFAM" id="SSF55804">
    <property type="entry name" value="Phoshotransferase/anion transport protein"/>
    <property type="match status" value="1"/>
</dbReference>
<dbReference type="GO" id="GO:0008509">
    <property type="term" value="F:monoatomic anion transmembrane transporter activity"/>
    <property type="evidence" value="ECO:0007669"/>
    <property type="project" value="InterPro"/>
</dbReference>